<evidence type="ECO:0000313" key="1">
    <source>
        <dbReference type="EMBL" id="TKB46311.1"/>
    </source>
</evidence>
<name>A0A4U1B734_9GAMM</name>
<dbReference type="AlphaFoldDB" id="A0A4U1B734"/>
<dbReference type="EMBL" id="SWDB01000009">
    <property type="protein sequence ID" value="TKB46311.1"/>
    <property type="molecule type" value="Genomic_DNA"/>
</dbReference>
<dbReference type="Proteomes" id="UP000307999">
    <property type="component" value="Unassembled WGS sequence"/>
</dbReference>
<reference evidence="1 2" key="1">
    <citation type="submission" date="2019-04" db="EMBL/GenBank/DDBJ databases">
        <title>Thalassotalea guangxiensis sp. nov., isolated from sediment of the coastal wetland.</title>
        <authorList>
            <person name="Zheng S."/>
            <person name="Zhang D."/>
        </authorList>
    </citation>
    <scope>NUCLEOTIDE SEQUENCE [LARGE SCALE GENOMIC DNA]</scope>
    <source>
        <strain evidence="1 2">ZS-4</strain>
    </source>
</reference>
<accession>A0A4U1B734</accession>
<gene>
    <name evidence="1" type="ORF">E8M12_04460</name>
</gene>
<sequence length="81" mass="9392">MDLFIESLEGNTYLVEIGDGGKRSVVTDEQQQPLKFNSLGDIKEHFNEHFLNEVWLEQCTPYEEMCGLVSSGDKLRIRLNW</sequence>
<organism evidence="1 2">
    <name type="scientific">Thalassotalea mangrovi</name>
    <dbReference type="NCBI Taxonomy" id="2572245"/>
    <lineage>
        <taxon>Bacteria</taxon>
        <taxon>Pseudomonadati</taxon>
        <taxon>Pseudomonadota</taxon>
        <taxon>Gammaproteobacteria</taxon>
        <taxon>Alteromonadales</taxon>
        <taxon>Colwelliaceae</taxon>
        <taxon>Thalassotalea</taxon>
    </lineage>
</organism>
<protein>
    <submittedName>
        <fullName evidence="1">NADH-quinone reductase</fullName>
    </submittedName>
</protein>
<dbReference type="OrthoDB" id="5600613at2"/>
<dbReference type="InterPro" id="IPR045508">
    <property type="entry name" value="DUF6482"/>
</dbReference>
<keyword evidence="2" id="KW-1185">Reference proteome</keyword>
<evidence type="ECO:0000313" key="2">
    <source>
        <dbReference type="Proteomes" id="UP000307999"/>
    </source>
</evidence>
<proteinExistence type="predicted"/>
<dbReference type="RefSeq" id="WP_136734887.1">
    <property type="nucleotide sequence ID" value="NZ_SWDB01000009.1"/>
</dbReference>
<comment type="caution">
    <text evidence="1">The sequence shown here is derived from an EMBL/GenBank/DDBJ whole genome shotgun (WGS) entry which is preliminary data.</text>
</comment>
<dbReference type="Pfam" id="PF20090">
    <property type="entry name" value="DUF6482"/>
    <property type="match status" value="1"/>
</dbReference>